<dbReference type="Proteomes" id="UP000727490">
    <property type="component" value="Unassembled WGS sequence"/>
</dbReference>
<evidence type="ECO:0000313" key="1">
    <source>
        <dbReference type="EMBL" id="MBW3466880.1"/>
    </source>
</evidence>
<dbReference type="EMBL" id="RPHB01000002">
    <property type="protein sequence ID" value="MBW3466880.1"/>
    <property type="molecule type" value="Genomic_DNA"/>
</dbReference>
<evidence type="ECO:0000313" key="2">
    <source>
        <dbReference type="Proteomes" id="UP000727490"/>
    </source>
</evidence>
<accession>A0A951IS63</accession>
<sequence>MNTKTIDEYTKILYRIYEENALVSLEDNEFKYKDINVMQFPRNSEYNEPKFQPMINFWDTINCNKDLKFFVGQLFMYRPYINNPLEETLLMPDGEVISTYHQNLYDHRYSTFITCCFEKCYNFWDRIGDNIASFFPELLKIHQVDFIRILDRIKQLKIENEHLDWLLNFKDNEYKELNSYRKEFVHYSQFAAKYRYDHAMNLSNFETLGTMWKEKFGFADYFRIQLELSSEGYFRMLKFIEFIRDHSYNQQK</sequence>
<proteinExistence type="predicted"/>
<protein>
    <recommendedName>
        <fullName evidence="3">Cthe-2314-like HEPN domain-containing protein</fullName>
    </recommendedName>
</protein>
<evidence type="ECO:0008006" key="3">
    <source>
        <dbReference type="Google" id="ProtNLM"/>
    </source>
</evidence>
<organism evidence="1 2">
    <name type="scientific">Arthrospiribacter ruber</name>
    <dbReference type="NCBI Taxonomy" id="2487934"/>
    <lineage>
        <taxon>Bacteria</taxon>
        <taxon>Pseudomonadati</taxon>
        <taxon>Bacteroidota</taxon>
        <taxon>Cytophagia</taxon>
        <taxon>Cytophagales</taxon>
        <taxon>Cyclobacteriaceae</taxon>
        <taxon>Arthrospiribacter</taxon>
    </lineage>
</organism>
<comment type="caution">
    <text evidence="1">The sequence shown here is derived from an EMBL/GenBank/DDBJ whole genome shotgun (WGS) entry which is preliminary data.</text>
</comment>
<keyword evidence="2" id="KW-1185">Reference proteome</keyword>
<dbReference type="AlphaFoldDB" id="A0A951IS63"/>
<dbReference type="RefSeq" id="WP_219287096.1">
    <property type="nucleotide sequence ID" value="NZ_RPHB01000002.1"/>
</dbReference>
<reference evidence="1 2" key="1">
    <citation type="journal article" date="2020" name="Syst. Appl. Microbiol.">
        <title>Arthrospiribacter ruber gen. nov., sp. nov., a novel bacterium isolated from Arthrospira cultures.</title>
        <authorList>
            <person name="Waleron M."/>
            <person name="Misztak A."/>
            <person name="Waleron M.M."/>
            <person name="Furmaniak M."/>
            <person name="Mrozik A."/>
            <person name="Waleron K."/>
        </authorList>
    </citation>
    <scope>NUCLEOTIDE SEQUENCE [LARGE SCALE GENOMIC DNA]</scope>
    <source>
        <strain evidence="1 2">DPMB0001</strain>
    </source>
</reference>
<gene>
    <name evidence="1" type="ORF">EGN73_03520</name>
</gene>
<name>A0A951IS63_9BACT</name>